<reference evidence="2" key="1">
    <citation type="submission" date="2021-02" db="EMBL/GenBank/DDBJ databases">
        <title>Natronogracilivirga saccharolytica gen. nov. sp. nov. a new anaerobic, haloalkiliphilic carbohydrate-fermenting bacterium from soda lake and proposing of Cyclonatronumiaceae fam. nov. in the phylum Balneolaeota.</title>
        <authorList>
            <person name="Zhilina T.N."/>
            <person name="Sorokin D.Y."/>
            <person name="Zavarzina D.G."/>
            <person name="Toshchakov S.V."/>
            <person name="Kublanov I.V."/>
        </authorList>
    </citation>
    <scope>NUCLEOTIDE SEQUENCE</scope>
    <source>
        <strain evidence="2">Z-1702</strain>
    </source>
</reference>
<keyword evidence="1" id="KW-0812">Transmembrane</keyword>
<comment type="caution">
    <text evidence="2">The sequence shown here is derived from an EMBL/GenBank/DDBJ whole genome shotgun (WGS) entry which is preliminary data.</text>
</comment>
<feature type="transmembrane region" description="Helical" evidence="1">
    <location>
        <begin position="12"/>
        <end position="31"/>
    </location>
</feature>
<dbReference type="Proteomes" id="UP000673975">
    <property type="component" value="Unassembled WGS sequence"/>
</dbReference>
<name>A0A8J7RJ85_9BACT</name>
<protein>
    <submittedName>
        <fullName evidence="2">Uncharacterized protein</fullName>
    </submittedName>
</protein>
<keyword evidence="1" id="KW-0472">Membrane</keyword>
<evidence type="ECO:0000313" key="3">
    <source>
        <dbReference type="Proteomes" id="UP000673975"/>
    </source>
</evidence>
<proteinExistence type="predicted"/>
<organism evidence="2 3">
    <name type="scientific">Natronogracilivirga saccharolytica</name>
    <dbReference type="NCBI Taxonomy" id="2812953"/>
    <lineage>
        <taxon>Bacteria</taxon>
        <taxon>Pseudomonadati</taxon>
        <taxon>Balneolota</taxon>
        <taxon>Balneolia</taxon>
        <taxon>Balneolales</taxon>
        <taxon>Cyclonatronaceae</taxon>
        <taxon>Natronogracilivirga</taxon>
    </lineage>
</organism>
<dbReference type="EMBL" id="JAFIDN010000006">
    <property type="protein sequence ID" value="MBP3192775.1"/>
    <property type="molecule type" value="Genomic_DNA"/>
</dbReference>
<dbReference type="RefSeq" id="WP_210511808.1">
    <property type="nucleotide sequence ID" value="NZ_JAFIDN010000006.1"/>
</dbReference>
<gene>
    <name evidence="2" type="ORF">NATSA_08875</name>
</gene>
<evidence type="ECO:0000256" key="1">
    <source>
        <dbReference type="SAM" id="Phobius"/>
    </source>
</evidence>
<feature type="transmembrane region" description="Helical" evidence="1">
    <location>
        <begin position="51"/>
        <end position="68"/>
    </location>
</feature>
<sequence length="77" mass="9398">MIKKLRAFYRSYWRKIMLYSLIPAVAALIFIEGYNFLSGYDDFSIQRELSMFVQFYIIAFIVYSVSYYRKKRKSNQH</sequence>
<accession>A0A8J7RJ85</accession>
<keyword evidence="1" id="KW-1133">Transmembrane helix</keyword>
<keyword evidence="3" id="KW-1185">Reference proteome</keyword>
<dbReference type="AlphaFoldDB" id="A0A8J7RJ85"/>
<evidence type="ECO:0000313" key="2">
    <source>
        <dbReference type="EMBL" id="MBP3192775.1"/>
    </source>
</evidence>